<keyword evidence="1" id="KW-0677">Repeat</keyword>
<evidence type="ECO:0000256" key="3">
    <source>
        <dbReference type="SAM" id="Phobius"/>
    </source>
</evidence>
<name>A0ABW8KBU3_9GAMM</name>
<feature type="transmembrane region" description="Helical" evidence="3">
    <location>
        <begin position="396"/>
        <end position="416"/>
    </location>
</feature>
<dbReference type="Proteomes" id="UP001620397">
    <property type="component" value="Unassembled WGS sequence"/>
</dbReference>
<evidence type="ECO:0000256" key="2">
    <source>
        <dbReference type="ARBA" id="ARBA00022803"/>
    </source>
</evidence>
<keyword evidence="3" id="KW-1133">Transmembrane helix</keyword>
<feature type="transmembrane region" description="Helical" evidence="3">
    <location>
        <begin position="187"/>
        <end position="204"/>
    </location>
</feature>
<gene>
    <name evidence="4" type="ORF">ISP14_02085</name>
</gene>
<dbReference type="PANTHER" id="PTHR44227:SF3">
    <property type="entry name" value="PROTEIN O-MANNOSYL-TRANSFERASE TMTC4"/>
    <property type="match status" value="1"/>
</dbReference>
<dbReference type="InterPro" id="IPR052346">
    <property type="entry name" value="O-mannosyl-transferase_TMTC"/>
</dbReference>
<evidence type="ECO:0000313" key="4">
    <source>
        <dbReference type="EMBL" id="MFK2929570.1"/>
    </source>
</evidence>
<feature type="transmembrane region" description="Helical" evidence="3">
    <location>
        <begin position="12"/>
        <end position="36"/>
    </location>
</feature>
<dbReference type="SUPFAM" id="SSF48452">
    <property type="entry name" value="TPR-like"/>
    <property type="match status" value="1"/>
</dbReference>
<feature type="transmembrane region" description="Helical" evidence="3">
    <location>
        <begin position="129"/>
        <end position="147"/>
    </location>
</feature>
<dbReference type="InterPro" id="IPR011990">
    <property type="entry name" value="TPR-like_helical_dom_sf"/>
</dbReference>
<dbReference type="PANTHER" id="PTHR44227">
    <property type="match status" value="1"/>
</dbReference>
<evidence type="ECO:0000256" key="1">
    <source>
        <dbReference type="ARBA" id="ARBA00022737"/>
    </source>
</evidence>
<keyword evidence="2" id="KW-0802">TPR repeat</keyword>
<dbReference type="EMBL" id="JADIKL010000001">
    <property type="protein sequence ID" value="MFK2929570.1"/>
    <property type="molecule type" value="Genomic_DNA"/>
</dbReference>
<comment type="caution">
    <text evidence="4">The sequence shown here is derived from an EMBL/GenBank/DDBJ whole genome shotgun (WGS) entry which is preliminary data.</text>
</comment>
<keyword evidence="3" id="KW-0472">Membrane</keyword>
<keyword evidence="3" id="KW-0812">Transmembrane</keyword>
<feature type="transmembrane region" description="Helical" evidence="3">
    <location>
        <begin position="239"/>
        <end position="257"/>
    </location>
</feature>
<keyword evidence="5" id="KW-1185">Reference proteome</keyword>
<reference evidence="4 5" key="1">
    <citation type="submission" date="2020-10" db="EMBL/GenBank/DDBJ databases">
        <title>Phylogeny of dyella-like bacteria.</title>
        <authorList>
            <person name="Fu J."/>
        </authorList>
    </citation>
    <scope>NUCLEOTIDE SEQUENCE [LARGE SCALE GENOMIC DNA]</scope>
    <source>
        <strain evidence="4 5">DKC-1</strain>
    </source>
</reference>
<dbReference type="RefSeq" id="WP_404535826.1">
    <property type="nucleotide sequence ID" value="NZ_JADIKL010000001.1"/>
</dbReference>
<feature type="transmembrane region" description="Helical" evidence="3">
    <location>
        <begin position="372"/>
        <end position="390"/>
    </location>
</feature>
<proteinExistence type="predicted"/>
<evidence type="ECO:0000313" key="5">
    <source>
        <dbReference type="Proteomes" id="UP001620397"/>
    </source>
</evidence>
<feature type="transmembrane region" description="Helical" evidence="3">
    <location>
        <begin position="282"/>
        <end position="302"/>
    </location>
</feature>
<feature type="transmembrane region" description="Helical" evidence="3">
    <location>
        <begin position="314"/>
        <end position="336"/>
    </location>
</feature>
<sequence>MNDSPTLPARTAWMLPALALLCVLAYLAGLTGGFQFDDYPNIVNNSALLAIGHTSSDWLAIALSSDTTALRRPLSMLSFGLNVAWFGMSPLAFKLVNLLIHLLNVALVYAIGRRLAVHLLGSSSRHPGITARNIALLAAGLWLLHPLNVSGVLYVVQRMNELSALFTLAGLFSYTSGRERMLRDGRGLGFALGGLIGFGLLAVFSKENGVLVVAYALVIEATCYRFATPRHDQSTGLKAFFCLSVALPIALFLAYLAQHPHWLPNSYAVRDFTLYQRLLSEARILCDYLLWIFVPIPAWMGLFHDDIATSTGLFSPWTTLLSIVFLIALIAVAWKWRRSSPGLAFAVAWFLIGQSMESTILPLELVFEHRNYLPMAGLLLGVVCLLASWVPRQWPARTLGMGCAALLLGMAGLTAVRAASWGGSALSQALVEVRHHPASSRAQYEAGRAIVIDGAMKGTRAEAEQLALPYFARSAALDKHQVYPAASLVLLLASRGEVPESVIADLADRLRQTPNYVQANPFLDMLINASQQELSLSPSDMSRLVQAALANPHFIYSVRAMILNNYGAYLFNVAHDQQAAISLTAAAAAEDPRNPYFQLNLAKIALAVGQPNEATRHLALAEQLNKAGLYDRQIEEMKSHIPSAAR</sequence>
<feature type="transmembrane region" description="Helical" evidence="3">
    <location>
        <begin position="210"/>
        <end position="227"/>
    </location>
</feature>
<accession>A0ABW8KBU3</accession>
<protein>
    <submittedName>
        <fullName evidence="4">Uncharacterized protein</fullName>
    </submittedName>
</protein>
<feature type="transmembrane region" description="Helical" evidence="3">
    <location>
        <begin position="342"/>
        <end position="360"/>
    </location>
</feature>
<organism evidence="4 5">
    <name type="scientific">Dyella agri</name>
    <dbReference type="NCBI Taxonomy" id="1926869"/>
    <lineage>
        <taxon>Bacteria</taxon>
        <taxon>Pseudomonadati</taxon>
        <taxon>Pseudomonadota</taxon>
        <taxon>Gammaproteobacteria</taxon>
        <taxon>Lysobacterales</taxon>
        <taxon>Rhodanobacteraceae</taxon>
        <taxon>Dyella</taxon>
    </lineage>
</organism>